<dbReference type="InParanoid" id="A0A084QKV0"/>
<dbReference type="PANTHER" id="PTHR32315:SF4">
    <property type="entry name" value="URACIL PHOSPHORIBOSYLTRANSFERASE, CHLOROPLASTIC"/>
    <property type="match status" value="1"/>
</dbReference>
<comment type="similarity">
    <text evidence="3">Belongs to the UPRTase family.</text>
</comment>
<evidence type="ECO:0000256" key="3">
    <source>
        <dbReference type="ARBA" id="ARBA00009516"/>
    </source>
</evidence>
<dbReference type="AlphaFoldDB" id="A0A084QKV0"/>
<comment type="pathway">
    <text evidence="2">Pyrimidine metabolism; UMP biosynthesis via salvage pathway; UMP from uracil: step 1/1.</text>
</comment>
<protein>
    <recommendedName>
        <fullName evidence="4">uracil phosphoribosyltransferase</fullName>
        <ecNumber evidence="4">2.4.2.9</ecNumber>
    </recommendedName>
</protein>
<gene>
    <name evidence="11" type="ORF">S40285_04591</name>
</gene>
<organism evidence="11 12">
    <name type="scientific">Stachybotrys chlorohalonatus (strain IBT 40285)</name>
    <dbReference type="NCBI Taxonomy" id="1283841"/>
    <lineage>
        <taxon>Eukaryota</taxon>
        <taxon>Fungi</taxon>
        <taxon>Dikarya</taxon>
        <taxon>Ascomycota</taxon>
        <taxon>Pezizomycotina</taxon>
        <taxon>Sordariomycetes</taxon>
        <taxon>Hypocreomycetidae</taxon>
        <taxon>Hypocreales</taxon>
        <taxon>Stachybotryaceae</taxon>
        <taxon>Stachybotrys</taxon>
    </lineage>
</organism>
<feature type="domain" description="Phosphoribosyltransferase" evidence="10">
    <location>
        <begin position="10"/>
        <end position="223"/>
    </location>
</feature>
<sequence>MAALPSNVHVSRHPCLQAKISQLRSHTTNARDVKTLIHEISLIVACEALATVTSAAEGPKDQTPIGFEYTTTTIEPGTMCIVPILRSGLGMVEAVQTMLPFPVPVHHLGMYREPSLLTPVEYYNNLPHHVPNAAADAASLAIVVDPVVATGGTCTAAIQTLREWGVKRILVLAVVGAEDGVTRTAQEWPEGTDLWLAAVDKELTPKGMLKPGLGDVGDRLFLTIGK</sequence>
<dbReference type="GO" id="GO:0004845">
    <property type="term" value="F:uracil phosphoribosyltransferase activity"/>
    <property type="evidence" value="ECO:0007669"/>
    <property type="project" value="UniProtKB-EC"/>
</dbReference>
<evidence type="ECO:0000313" key="11">
    <source>
        <dbReference type="EMBL" id="KFA64585.1"/>
    </source>
</evidence>
<keyword evidence="8" id="KW-0547">Nucleotide-binding</keyword>
<dbReference type="GO" id="GO:0005525">
    <property type="term" value="F:GTP binding"/>
    <property type="evidence" value="ECO:0007669"/>
    <property type="project" value="UniProtKB-KW"/>
</dbReference>
<name>A0A084QKV0_STAC4</name>
<evidence type="ECO:0000256" key="2">
    <source>
        <dbReference type="ARBA" id="ARBA00005180"/>
    </source>
</evidence>
<dbReference type="SUPFAM" id="SSF53271">
    <property type="entry name" value="PRTase-like"/>
    <property type="match status" value="1"/>
</dbReference>
<accession>A0A084QKV0</accession>
<evidence type="ECO:0000256" key="9">
    <source>
        <dbReference type="ARBA" id="ARBA00023134"/>
    </source>
</evidence>
<dbReference type="CDD" id="cd06223">
    <property type="entry name" value="PRTases_typeI"/>
    <property type="match status" value="1"/>
</dbReference>
<evidence type="ECO:0000256" key="8">
    <source>
        <dbReference type="ARBA" id="ARBA00022741"/>
    </source>
</evidence>
<dbReference type="Gene3D" id="3.40.50.2020">
    <property type="match status" value="1"/>
</dbReference>
<dbReference type="EC" id="2.4.2.9" evidence="4"/>
<keyword evidence="7" id="KW-0808">Transferase</keyword>
<evidence type="ECO:0000256" key="6">
    <source>
        <dbReference type="ARBA" id="ARBA00022676"/>
    </source>
</evidence>
<dbReference type="EMBL" id="KL660670">
    <property type="protein sequence ID" value="KFA64585.1"/>
    <property type="molecule type" value="Genomic_DNA"/>
</dbReference>
<dbReference type="Pfam" id="PF14681">
    <property type="entry name" value="UPRTase"/>
    <property type="match status" value="1"/>
</dbReference>
<dbReference type="InterPro" id="IPR050054">
    <property type="entry name" value="UPRTase/APRTase"/>
</dbReference>
<keyword evidence="5" id="KW-0021">Allosteric enzyme</keyword>
<evidence type="ECO:0000313" key="12">
    <source>
        <dbReference type="Proteomes" id="UP000028524"/>
    </source>
</evidence>
<keyword evidence="12" id="KW-1185">Reference proteome</keyword>
<dbReference type="NCBIfam" id="NF001097">
    <property type="entry name" value="PRK00129.1"/>
    <property type="match status" value="1"/>
</dbReference>
<dbReference type="PANTHER" id="PTHR32315">
    <property type="entry name" value="ADENINE PHOSPHORIBOSYLTRANSFERASE"/>
    <property type="match status" value="1"/>
</dbReference>
<dbReference type="STRING" id="1283841.A0A084QKV0"/>
<dbReference type="OrthoDB" id="10257085at2759"/>
<reference evidence="11 12" key="1">
    <citation type="journal article" date="2014" name="BMC Genomics">
        <title>Comparative genome sequencing reveals chemotype-specific gene clusters in the toxigenic black mold Stachybotrys.</title>
        <authorList>
            <person name="Semeiks J."/>
            <person name="Borek D."/>
            <person name="Otwinowski Z."/>
            <person name="Grishin N.V."/>
        </authorList>
    </citation>
    <scope>NUCLEOTIDE SEQUENCE [LARGE SCALE GENOMIC DNA]</scope>
    <source>
        <strain evidence="11 12">IBT 40285</strain>
    </source>
</reference>
<dbReference type="HOGENOM" id="CLU_067096_2_1_1"/>
<dbReference type="FunFam" id="3.40.50.2020:FF:000049">
    <property type="entry name" value="Putative uracil phosphoribosyltransferase urg2"/>
    <property type="match status" value="1"/>
</dbReference>
<evidence type="ECO:0000259" key="10">
    <source>
        <dbReference type="Pfam" id="PF14681"/>
    </source>
</evidence>
<dbReference type="InterPro" id="IPR029057">
    <property type="entry name" value="PRTase-like"/>
</dbReference>
<dbReference type="InterPro" id="IPR000836">
    <property type="entry name" value="PRTase_dom"/>
</dbReference>
<keyword evidence="9" id="KW-0342">GTP-binding</keyword>
<evidence type="ECO:0000256" key="4">
    <source>
        <dbReference type="ARBA" id="ARBA00011894"/>
    </source>
</evidence>
<evidence type="ECO:0000256" key="7">
    <source>
        <dbReference type="ARBA" id="ARBA00022679"/>
    </source>
</evidence>
<proteinExistence type="inferred from homology"/>
<evidence type="ECO:0000256" key="1">
    <source>
        <dbReference type="ARBA" id="ARBA00001946"/>
    </source>
</evidence>
<dbReference type="Proteomes" id="UP000028524">
    <property type="component" value="Unassembled WGS sequence"/>
</dbReference>
<comment type="cofactor">
    <cofactor evidence="1">
        <name>Mg(2+)</name>
        <dbReference type="ChEBI" id="CHEBI:18420"/>
    </cofactor>
</comment>
<keyword evidence="6" id="KW-0328">Glycosyltransferase</keyword>
<dbReference type="OMA" id="ISTHPCL"/>
<evidence type="ECO:0000256" key="5">
    <source>
        <dbReference type="ARBA" id="ARBA00022533"/>
    </source>
</evidence>